<evidence type="ECO:0008006" key="3">
    <source>
        <dbReference type="Google" id="ProtNLM"/>
    </source>
</evidence>
<sequence>MSHPAASKSDHERFCRTEGWDLVRNARGGGVGHHLTYELALADGRILRTRISRPIRTSDTYGASLFTHILTDQLDVTADEFWACVKDKVLPPRPKARADAPAQALPASLVHQLITVAGLPEDQVARMTKEEAVDVMTKVWSEGPSAD</sequence>
<protein>
    <recommendedName>
        <fullName evidence="3">Cytotoxic translational repressor of toxin-antitoxin stability system</fullName>
    </recommendedName>
</protein>
<gene>
    <name evidence="1" type="ORF">SAMN05421879_10287</name>
</gene>
<evidence type="ECO:0000313" key="2">
    <source>
        <dbReference type="Proteomes" id="UP000219688"/>
    </source>
</evidence>
<evidence type="ECO:0000313" key="1">
    <source>
        <dbReference type="EMBL" id="SOC53726.1"/>
    </source>
</evidence>
<keyword evidence="2" id="KW-1185">Reference proteome</keyword>
<dbReference type="AlphaFoldDB" id="A0A285VKK2"/>
<proteinExistence type="predicted"/>
<dbReference type="Proteomes" id="UP000219688">
    <property type="component" value="Unassembled WGS sequence"/>
</dbReference>
<accession>A0A285VKK2</accession>
<organism evidence="1 2">
    <name type="scientific">Ornithinimicrobium cerasi</name>
    <dbReference type="NCBI Taxonomy" id="2248773"/>
    <lineage>
        <taxon>Bacteria</taxon>
        <taxon>Bacillati</taxon>
        <taxon>Actinomycetota</taxon>
        <taxon>Actinomycetes</taxon>
        <taxon>Micrococcales</taxon>
        <taxon>Ornithinimicrobiaceae</taxon>
        <taxon>Ornithinimicrobium</taxon>
    </lineage>
</organism>
<reference evidence="2" key="1">
    <citation type="submission" date="2017-08" db="EMBL/GenBank/DDBJ databases">
        <authorList>
            <person name="Varghese N."/>
            <person name="Submissions S."/>
        </authorList>
    </citation>
    <scope>NUCLEOTIDE SEQUENCE [LARGE SCALE GENOMIC DNA]</scope>
    <source>
        <strain evidence="2">USBA17B2</strain>
    </source>
</reference>
<dbReference type="EMBL" id="OBQK01000002">
    <property type="protein sequence ID" value="SOC53726.1"/>
    <property type="molecule type" value="Genomic_DNA"/>
</dbReference>
<name>A0A285VKK2_9MICO</name>
<dbReference type="RefSeq" id="WP_097187143.1">
    <property type="nucleotide sequence ID" value="NZ_OBQK01000002.1"/>
</dbReference>